<dbReference type="Proteomes" id="UP000191820">
    <property type="component" value="Chromosome"/>
</dbReference>
<protein>
    <submittedName>
        <fullName evidence="1">Uncharacterized protein</fullName>
    </submittedName>
</protein>
<proteinExistence type="predicted"/>
<dbReference type="EMBL" id="CP020472">
    <property type="protein sequence ID" value="ARD22279.1"/>
    <property type="molecule type" value="Genomic_DNA"/>
</dbReference>
<name>A0ABM6JLT9_9GAMM</name>
<organism evidence="1 2">
    <name type="scientific">Shewanella japonica</name>
    <dbReference type="NCBI Taxonomy" id="93973"/>
    <lineage>
        <taxon>Bacteria</taxon>
        <taxon>Pseudomonadati</taxon>
        <taxon>Pseudomonadota</taxon>
        <taxon>Gammaproteobacteria</taxon>
        <taxon>Alteromonadales</taxon>
        <taxon>Shewanellaceae</taxon>
        <taxon>Shewanella</taxon>
    </lineage>
</organism>
<sequence length="302" mass="35024">MDDAHCVELNKRMTNEDLYLLENVKSHTFICDECGVELIPCSYKKAINLRKPYFKTGKNKEHKPHCFAKAVSTIREQAKKSRITTEEGFPLSYPNCFNLTAAKSVKQSPEVSDEKGTDTSHSKRAAKADLGVRQKNNYVTSSFQTVVDQYFNFPYDRDRKLNFEGITGSEYRDVFQKILNPVGKQKFRFQSKDDENKVFYSTLSWEKPGITENTITVKLSAGWWQEVDGKKQNLKPYYIEINIASWTQTSINHLVERLKHIQQLVKGTDKKAAIVFVGRQDRETDFYRFTCNEPRLINLKVF</sequence>
<gene>
    <name evidence="1" type="ORF">SJ2017_1978</name>
</gene>
<reference evidence="1 2" key="1">
    <citation type="submission" date="2017-03" db="EMBL/GenBank/DDBJ databases">
        <title>Genome sequencing of Shewanella japonica KCTC 22435.</title>
        <authorList>
            <person name="Kim K.M."/>
        </authorList>
    </citation>
    <scope>NUCLEOTIDE SEQUENCE [LARGE SCALE GENOMIC DNA]</scope>
    <source>
        <strain evidence="1 2">KCTC 22435</strain>
    </source>
</reference>
<keyword evidence="2" id="KW-1185">Reference proteome</keyword>
<evidence type="ECO:0000313" key="1">
    <source>
        <dbReference type="EMBL" id="ARD22279.1"/>
    </source>
</evidence>
<accession>A0ABM6JLT9</accession>
<evidence type="ECO:0000313" key="2">
    <source>
        <dbReference type="Proteomes" id="UP000191820"/>
    </source>
</evidence>